<dbReference type="CDD" id="cd05466">
    <property type="entry name" value="PBP2_LTTR_substrate"/>
    <property type="match status" value="1"/>
</dbReference>
<dbReference type="SUPFAM" id="SSF53850">
    <property type="entry name" value="Periplasmic binding protein-like II"/>
    <property type="match status" value="1"/>
</dbReference>
<dbReference type="Pfam" id="PF03466">
    <property type="entry name" value="LysR_substrate"/>
    <property type="match status" value="1"/>
</dbReference>
<dbReference type="Pfam" id="PF00126">
    <property type="entry name" value="HTH_1"/>
    <property type="match status" value="1"/>
</dbReference>
<dbReference type="PANTHER" id="PTHR30419:SF24">
    <property type="entry name" value="HTH-TYPE TRANSCRIPTIONAL REGULATOR CZCR"/>
    <property type="match status" value="1"/>
</dbReference>
<dbReference type="Gene3D" id="3.40.190.290">
    <property type="match status" value="1"/>
</dbReference>
<dbReference type="Proteomes" id="UP001597343">
    <property type="component" value="Unassembled WGS sequence"/>
</dbReference>
<evidence type="ECO:0000256" key="1">
    <source>
        <dbReference type="ARBA" id="ARBA00009437"/>
    </source>
</evidence>
<keyword evidence="3" id="KW-0238">DNA-binding</keyword>
<keyword evidence="7" id="KW-1185">Reference proteome</keyword>
<gene>
    <name evidence="6" type="ORF">ACFSOY_19855</name>
</gene>
<dbReference type="SUPFAM" id="SSF46785">
    <property type="entry name" value="Winged helix' DNA-binding domain"/>
    <property type="match status" value="1"/>
</dbReference>
<name>A0ABW5A3X8_9BACL</name>
<dbReference type="EMBL" id="JBHUIO010000019">
    <property type="protein sequence ID" value="MFD2172205.1"/>
    <property type="molecule type" value="Genomic_DNA"/>
</dbReference>
<feature type="domain" description="HTH lysR-type" evidence="5">
    <location>
        <begin position="1"/>
        <end position="58"/>
    </location>
</feature>
<evidence type="ECO:0000256" key="4">
    <source>
        <dbReference type="ARBA" id="ARBA00023163"/>
    </source>
</evidence>
<dbReference type="Gene3D" id="1.10.10.10">
    <property type="entry name" value="Winged helix-like DNA-binding domain superfamily/Winged helix DNA-binding domain"/>
    <property type="match status" value="1"/>
</dbReference>
<keyword evidence="2" id="KW-0805">Transcription regulation</keyword>
<dbReference type="InterPro" id="IPR005119">
    <property type="entry name" value="LysR_subst-bd"/>
</dbReference>
<comment type="caution">
    <text evidence="6">The sequence shown here is derived from an EMBL/GenBank/DDBJ whole genome shotgun (WGS) entry which is preliminary data.</text>
</comment>
<keyword evidence="4" id="KW-0804">Transcription</keyword>
<dbReference type="InterPro" id="IPR036388">
    <property type="entry name" value="WH-like_DNA-bd_sf"/>
</dbReference>
<dbReference type="InterPro" id="IPR050950">
    <property type="entry name" value="HTH-type_LysR_regulators"/>
</dbReference>
<evidence type="ECO:0000256" key="2">
    <source>
        <dbReference type="ARBA" id="ARBA00023015"/>
    </source>
</evidence>
<comment type="similarity">
    <text evidence="1">Belongs to the LysR transcriptional regulatory family.</text>
</comment>
<dbReference type="InterPro" id="IPR000847">
    <property type="entry name" value="LysR_HTH_N"/>
</dbReference>
<accession>A0ABW5A3X8</accession>
<evidence type="ECO:0000256" key="3">
    <source>
        <dbReference type="ARBA" id="ARBA00023125"/>
    </source>
</evidence>
<evidence type="ECO:0000313" key="6">
    <source>
        <dbReference type="EMBL" id="MFD2172205.1"/>
    </source>
</evidence>
<dbReference type="InterPro" id="IPR036390">
    <property type="entry name" value="WH_DNA-bd_sf"/>
</dbReference>
<dbReference type="PRINTS" id="PR00039">
    <property type="entry name" value="HTHLYSR"/>
</dbReference>
<reference evidence="7" key="1">
    <citation type="journal article" date="2019" name="Int. J. Syst. Evol. Microbiol.">
        <title>The Global Catalogue of Microorganisms (GCM) 10K type strain sequencing project: providing services to taxonomists for standard genome sequencing and annotation.</title>
        <authorList>
            <consortium name="The Broad Institute Genomics Platform"/>
            <consortium name="The Broad Institute Genome Sequencing Center for Infectious Disease"/>
            <person name="Wu L."/>
            <person name="Ma J."/>
        </authorList>
    </citation>
    <scope>NUCLEOTIDE SEQUENCE [LARGE SCALE GENOMIC DNA]</scope>
    <source>
        <strain evidence="7">CGMCC 1.13574</strain>
    </source>
</reference>
<organism evidence="6 7">
    <name type="scientific">Tumebacillus lipolyticus</name>
    <dbReference type="NCBI Taxonomy" id="1280370"/>
    <lineage>
        <taxon>Bacteria</taxon>
        <taxon>Bacillati</taxon>
        <taxon>Bacillota</taxon>
        <taxon>Bacilli</taxon>
        <taxon>Bacillales</taxon>
        <taxon>Alicyclobacillaceae</taxon>
        <taxon>Tumebacillus</taxon>
    </lineage>
</organism>
<protein>
    <submittedName>
        <fullName evidence="6">LysR family transcriptional regulator</fullName>
    </submittedName>
</protein>
<evidence type="ECO:0000259" key="5">
    <source>
        <dbReference type="PROSITE" id="PS50931"/>
    </source>
</evidence>
<dbReference type="PANTHER" id="PTHR30419">
    <property type="entry name" value="HTH-TYPE TRANSCRIPTIONAL REGULATOR YBHD"/>
    <property type="match status" value="1"/>
</dbReference>
<evidence type="ECO:0000313" key="7">
    <source>
        <dbReference type="Proteomes" id="UP001597343"/>
    </source>
</evidence>
<sequence length="296" mass="32229">MTLLQFQVYVTVIETKSFTKASEHLGLTQSAVSQTISSLESALGVTLLHRSRNGITPTRIGERMLQHVREILRRSTLMKQEASASIGLEIGTLRIGSIPSTAANLLPGIIASFKSQFPGVEIALFEGNAGEVSEWVLHSVVDVGFLPLPAEGVREVPLVQDSLRVFLPPNHPLRDEELIRIEQIANEPFIMPKAGYDRMIRQLFAAEGLVPQVQFEVRDTATIMALVQGGIGVTLLPEMAIPASLPNVATSRLQPETTRTIGLGVRCLQTISPAGAEFICHAKEYVKKNCPSFVNA</sequence>
<dbReference type="RefSeq" id="WP_386049594.1">
    <property type="nucleotide sequence ID" value="NZ_JBHUIO010000019.1"/>
</dbReference>
<proteinExistence type="inferred from homology"/>
<dbReference type="PROSITE" id="PS50931">
    <property type="entry name" value="HTH_LYSR"/>
    <property type="match status" value="1"/>
</dbReference>